<reference evidence="2 3" key="1">
    <citation type="submission" date="2016-07" db="EMBL/GenBank/DDBJ databases">
        <title>Pervasive Adenine N6-methylation of Active Genes in Fungi.</title>
        <authorList>
            <consortium name="DOE Joint Genome Institute"/>
            <person name="Mondo S.J."/>
            <person name="Dannebaum R.O."/>
            <person name="Kuo R.C."/>
            <person name="Labutti K."/>
            <person name="Haridas S."/>
            <person name="Kuo A."/>
            <person name="Salamov A."/>
            <person name="Ahrendt S.R."/>
            <person name="Lipzen A."/>
            <person name="Sullivan W."/>
            <person name="Andreopoulos W.B."/>
            <person name="Clum A."/>
            <person name="Lindquist E."/>
            <person name="Daum C."/>
            <person name="Ramamoorthy G.K."/>
            <person name="Gryganskyi A."/>
            <person name="Culley D."/>
            <person name="Magnuson J.K."/>
            <person name="James T.Y."/>
            <person name="O'Malley M.A."/>
            <person name="Stajich J.E."/>
            <person name="Spatafora J.W."/>
            <person name="Visel A."/>
            <person name="Grigoriev I.V."/>
        </authorList>
    </citation>
    <scope>NUCLEOTIDE SEQUENCE [LARGE SCALE GENOMIC DNA]</scope>
    <source>
        <strain evidence="2 3">CBS 129021</strain>
    </source>
</reference>
<name>A0A1Y2EHQ1_9PEZI</name>
<dbReference type="Proteomes" id="UP000193689">
    <property type="component" value="Unassembled WGS sequence"/>
</dbReference>
<keyword evidence="3" id="KW-1185">Reference proteome</keyword>
<feature type="compositionally biased region" description="Pro residues" evidence="1">
    <location>
        <begin position="58"/>
        <end position="67"/>
    </location>
</feature>
<dbReference type="InParanoid" id="A0A1Y2EHQ1"/>
<organism evidence="2 3">
    <name type="scientific">Pseudomassariella vexata</name>
    <dbReference type="NCBI Taxonomy" id="1141098"/>
    <lineage>
        <taxon>Eukaryota</taxon>
        <taxon>Fungi</taxon>
        <taxon>Dikarya</taxon>
        <taxon>Ascomycota</taxon>
        <taxon>Pezizomycotina</taxon>
        <taxon>Sordariomycetes</taxon>
        <taxon>Xylariomycetidae</taxon>
        <taxon>Amphisphaeriales</taxon>
        <taxon>Pseudomassariaceae</taxon>
        <taxon>Pseudomassariella</taxon>
    </lineage>
</organism>
<evidence type="ECO:0000313" key="3">
    <source>
        <dbReference type="Proteomes" id="UP000193689"/>
    </source>
</evidence>
<evidence type="ECO:0000313" key="2">
    <source>
        <dbReference type="EMBL" id="ORY71100.1"/>
    </source>
</evidence>
<feature type="compositionally biased region" description="Polar residues" evidence="1">
    <location>
        <begin position="311"/>
        <end position="335"/>
    </location>
</feature>
<accession>A0A1Y2EHQ1</accession>
<feature type="region of interest" description="Disordered" evidence="1">
    <location>
        <begin position="17"/>
        <end position="77"/>
    </location>
</feature>
<gene>
    <name evidence="2" type="ORF">BCR38DRAFT_470133</name>
</gene>
<dbReference type="AlphaFoldDB" id="A0A1Y2EHQ1"/>
<sequence length="335" mass="37781">MFIHFPRRGIAVIDNGHSLLPPRTITQLPSSHWPKPATKPKEPSCISPSPPWQRRSPPITPGPPPRPADAGKRFEPDPDVRQTIQDLFEQSCYTICLEKLPNTRPEQDYGTKFCHVFRVVTNGKLPSLTPCVLLMEEECPGQSRARQGYIFLLNTTISFKYPYRHHKQRETISTARVFISCEILMSTDSALLSSAVSSVTVFTTCIVTRKSNVGSTPYEPRNEETTHSYSNHFLERHTIVSPGLFTMKRPERDYPGTPLLWTTFCQLHKQSASRTQSTQLTHCVRPLPCDRYAQANNCLGGKSIPYAAKSMTKNTTPGAEPPSTRQTAQPQWPYN</sequence>
<dbReference type="RefSeq" id="XP_040720692.1">
    <property type="nucleotide sequence ID" value="XM_040862829.1"/>
</dbReference>
<feature type="region of interest" description="Disordered" evidence="1">
    <location>
        <begin position="309"/>
        <end position="335"/>
    </location>
</feature>
<dbReference type="EMBL" id="MCFJ01000001">
    <property type="protein sequence ID" value="ORY71100.1"/>
    <property type="molecule type" value="Genomic_DNA"/>
</dbReference>
<evidence type="ECO:0000256" key="1">
    <source>
        <dbReference type="SAM" id="MobiDB-lite"/>
    </source>
</evidence>
<proteinExistence type="predicted"/>
<comment type="caution">
    <text evidence="2">The sequence shown here is derived from an EMBL/GenBank/DDBJ whole genome shotgun (WGS) entry which is preliminary data.</text>
</comment>
<protein>
    <submittedName>
        <fullName evidence="2">Uncharacterized protein</fullName>
    </submittedName>
</protein>
<dbReference type="GeneID" id="63779041"/>